<reference evidence="1" key="1">
    <citation type="submission" date="2021-02" db="EMBL/GenBank/DDBJ databases">
        <authorList>
            <consortium name="DOE Joint Genome Institute"/>
            <person name="Ahrendt S."/>
            <person name="Looney B.P."/>
            <person name="Miyauchi S."/>
            <person name="Morin E."/>
            <person name="Drula E."/>
            <person name="Courty P.E."/>
            <person name="Chicoki N."/>
            <person name="Fauchery L."/>
            <person name="Kohler A."/>
            <person name="Kuo A."/>
            <person name="Labutti K."/>
            <person name="Pangilinan J."/>
            <person name="Lipzen A."/>
            <person name="Riley R."/>
            <person name="Andreopoulos W."/>
            <person name="He G."/>
            <person name="Johnson J."/>
            <person name="Barry K.W."/>
            <person name="Grigoriev I.V."/>
            <person name="Nagy L."/>
            <person name="Hibbett D."/>
            <person name="Henrissat B."/>
            <person name="Matheny P.B."/>
            <person name="Labbe J."/>
            <person name="Martin F."/>
        </authorList>
    </citation>
    <scope>NUCLEOTIDE SEQUENCE</scope>
    <source>
        <strain evidence="1">EC-137</strain>
    </source>
</reference>
<evidence type="ECO:0000313" key="2">
    <source>
        <dbReference type="Proteomes" id="UP000814128"/>
    </source>
</evidence>
<name>A0ACB8QPM1_9AGAM</name>
<sequence length="237" mass="27648">MLTEEPPPAYSKHPVRCPPPEWDFDSACDPNDDRDPPDEMIDLRVGYCVYHINTLFLFKNSVVFRKLYRMWRACAAQGEPLDVGQVQGITAAGIEALVVYLKQMQCNGFFMYPADWIYLLPTVCALRLQTVLPSITHQVFVKNDWFSDIKKLCLYEAYRFHIPRLFIESVMRALVARKTPLTAEEMSVVPAELVAEVVEMREEYVRRVSGMMWRTKWKKDRVAKRIVKELWVHGEDI</sequence>
<dbReference type="EMBL" id="MU273516">
    <property type="protein sequence ID" value="KAI0033590.1"/>
    <property type="molecule type" value="Genomic_DNA"/>
</dbReference>
<evidence type="ECO:0000313" key="1">
    <source>
        <dbReference type="EMBL" id="KAI0033590.1"/>
    </source>
</evidence>
<gene>
    <name evidence="1" type="ORF">K488DRAFT_84788</name>
</gene>
<keyword evidence="2" id="KW-1185">Reference proteome</keyword>
<organism evidence="1 2">
    <name type="scientific">Vararia minispora EC-137</name>
    <dbReference type="NCBI Taxonomy" id="1314806"/>
    <lineage>
        <taxon>Eukaryota</taxon>
        <taxon>Fungi</taxon>
        <taxon>Dikarya</taxon>
        <taxon>Basidiomycota</taxon>
        <taxon>Agaricomycotina</taxon>
        <taxon>Agaricomycetes</taxon>
        <taxon>Russulales</taxon>
        <taxon>Lachnocladiaceae</taxon>
        <taxon>Vararia</taxon>
    </lineage>
</organism>
<proteinExistence type="predicted"/>
<protein>
    <submittedName>
        <fullName evidence="1">Uncharacterized protein</fullName>
    </submittedName>
</protein>
<comment type="caution">
    <text evidence="1">The sequence shown here is derived from an EMBL/GenBank/DDBJ whole genome shotgun (WGS) entry which is preliminary data.</text>
</comment>
<accession>A0ACB8QPM1</accession>
<reference evidence="1" key="2">
    <citation type="journal article" date="2022" name="New Phytol.">
        <title>Evolutionary transition to the ectomycorrhizal habit in the genomes of a hyperdiverse lineage of mushroom-forming fungi.</title>
        <authorList>
            <person name="Looney B."/>
            <person name="Miyauchi S."/>
            <person name="Morin E."/>
            <person name="Drula E."/>
            <person name="Courty P.E."/>
            <person name="Kohler A."/>
            <person name="Kuo A."/>
            <person name="LaButti K."/>
            <person name="Pangilinan J."/>
            <person name="Lipzen A."/>
            <person name="Riley R."/>
            <person name="Andreopoulos W."/>
            <person name="He G."/>
            <person name="Johnson J."/>
            <person name="Nolan M."/>
            <person name="Tritt A."/>
            <person name="Barry K.W."/>
            <person name="Grigoriev I.V."/>
            <person name="Nagy L.G."/>
            <person name="Hibbett D."/>
            <person name="Henrissat B."/>
            <person name="Matheny P.B."/>
            <person name="Labbe J."/>
            <person name="Martin F.M."/>
        </authorList>
    </citation>
    <scope>NUCLEOTIDE SEQUENCE</scope>
    <source>
        <strain evidence="1">EC-137</strain>
    </source>
</reference>
<dbReference type="Proteomes" id="UP000814128">
    <property type="component" value="Unassembled WGS sequence"/>
</dbReference>